<keyword evidence="4 6" id="KW-0238">DNA-binding</keyword>
<evidence type="ECO:0000313" key="10">
    <source>
        <dbReference type="Proteomes" id="UP000006659"/>
    </source>
</evidence>
<dbReference type="InterPro" id="IPR001207">
    <property type="entry name" value="Transposase_mutator"/>
</dbReference>
<feature type="compositionally biased region" description="Basic residues" evidence="7">
    <location>
        <begin position="59"/>
        <end position="69"/>
    </location>
</feature>
<evidence type="ECO:0000256" key="1">
    <source>
        <dbReference type="ARBA" id="ARBA00002190"/>
    </source>
</evidence>
<dbReference type="eggNOG" id="COG3328">
    <property type="taxonomic scope" value="Bacteria"/>
</dbReference>
<name>G0HFC5_CORVD</name>
<comment type="similarity">
    <text evidence="2 6">Belongs to the transposase mutator family.</text>
</comment>
<keyword evidence="3 6" id="KW-0815">Transposition</keyword>
<dbReference type="GO" id="GO:0006313">
    <property type="term" value="P:DNA transposition"/>
    <property type="evidence" value="ECO:0007669"/>
    <property type="project" value="UniProtKB-UniRule"/>
</dbReference>
<dbReference type="EMBL" id="CP002917">
    <property type="protein sequence ID" value="AEK36710.1"/>
    <property type="molecule type" value="Genomic_DNA"/>
</dbReference>
<dbReference type="RefSeq" id="WP_014009893.1">
    <property type="nucleotide sequence ID" value="NC_015859.1"/>
</dbReference>
<dbReference type="HOGENOM" id="CLU_036805_8_0_11"/>
<proteinExistence type="inferred from homology"/>
<organism evidence="9 10">
    <name type="scientific">Corynebacterium variabile (strain DSM 44702 / CIP 107183 / JCM 12073 / NCIMB 30131)</name>
    <name type="common">Corynebacterium mooreparkense</name>
    <dbReference type="NCBI Taxonomy" id="858619"/>
    <lineage>
        <taxon>Bacteria</taxon>
        <taxon>Bacillati</taxon>
        <taxon>Actinomycetota</taxon>
        <taxon>Actinomycetes</taxon>
        <taxon>Mycobacteriales</taxon>
        <taxon>Corynebacteriaceae</taxon>
        <taxon>Corynebacterium</taxon>
    </lineage>
</organism>
<evidence type="ECO:0000256" key="3">
    <source>
        <dbReference type="ARBA" id="ARBA00022578"/>
    </source>
</evidence>
<comment type="function">
    <text evidence="1 6">Required for the transposition of the insertion element.</text>
</comment>
<dbReference type="GO" id="GO:0004803">
    <property type="term" value="F:transposase activity"/>
    <property type="evidence" value="ECO:0007669"/>
    <property type="project" value="UniProtKB-UniRule"/>
</dbReference>
<evidence type="ECO:0000256" key="5">
    <source>
        <dbReference type="ARBA" id="ARBA00023172"/>
    </source>
</evidence>
<sequence>MATPHSAVSTLIQKLLDDPNVAHNDMFRELMQAGLQDLVNAEASATIGAAPYERTSERKNRRNGTRSKKISTTSGDVDINIPKLRHGSFFPSLLSPRRRVDKALHAVICQAYIDGVSTRKVDDLVKALGIDSGISKSTVSRICADIDEAVEEFLTRPLTHTWFPYVYLDATYVDVRRGGGVHNKGGRVISQAVVVATGVSAQGRREILGMAVGDSESTDFWTEFLRNLRERGLKVSTDTDPLGVALVISDAHSGIKAATTAILPGAGWQRCRVHFARNVTQKLGSRHSKPINALISAVFAQTDPQALVAQYKQVTTALRSSCPDVADMLTAAETDLTAFTGMPVEHWQKIWSNNPIERLNREIKRRADVVQVFPDRASVTRLIGAVLAEQHEEWQYGERRYLSEISMRKLAHTLYDPDDGVHDSADAVGVPDVQFMIGA</sequence>
<dbReference type="PANTHER" id="PTHR33217">
    <property type="entry name" value="TRANSPOSASE FOR INSERTION SEQUENCE ELEMENT IS1081"/>
    <property type="match status" value="1"/>
</dbReference>
<evidence type="ECO:0000256" key="6">
    <source>
        <dbReference type="RuleBase" id="RU365089"/>
    </source>
</evidence>
<dbReference type="Proteomes" id="UP000006659">
    <property type="component" value="Chromosome"/>
</dbReference>
<protein>
    <recommendedName>
        <fullName evidence="6">Mutator family transposase</fullName>
    </recommendedName>
</protein>
<keyword evidence="6" id="KW-0814">Transposable element</keyword>
<dbReference type="GO" id="GO:0003677">
    <property type="term" value="F:DNA binding"/>
    <property type="evidence" value="ECO:0007669"/>
    <property type="project" value="UniProtKB-UniRule"/>
</dbReference>
<gene>
    <name evidence="8" type="ordered locus">CVAR_1354</name>
    <name evidence="9" type="ordered locus">CVAR_2469</name>
</gene>
<dbReference type="AlphaFoldDB" id="G0HFC5"/>
<dbReference type="Pfam" id="PF00872">
    <property type="entry name" value="Transposase_mut"/>
    <property type="match status" value="1"/>
</dbReference>
<dbReference type="EMBL" id="CP002917">
    <property type="protein sequence ID" value="AEK37814.1"/>
    <property type="molecule type" value="Genomic_DNA"/>
</dbReference>
<reference evidence="9 10" key="1">
    <citation type="journal article" date="2011" name="BMC Genomics">
        <title>Complete genome sequence of Corynebacterium variabile DSM 44702 isolated from the surface of smear-ripened cheeses and insights into cheese ripening and flavor generation.</title>
        <authorList>
            <person name="Schroeder J."/>
            <person name="Maus I."/>
            <person name="Trost E."/>
            <person name="Tauch A."/>
        </authorList>
    </citation>
    <scope>NUCLEOTIDE SEQUENCE [LARGE SCALE GENOMIC DNA]</scope>
    <source>
        <strain evidence="9">DSM 44702</strain>
        <strain evidence="10">DSM 44702 / JCM 12073 / NCIMB 30131</strain>
    </source>
</reference>
<accession>G0HFC5</accession>
<dbReference type="NCBIfam" id="NF033543">
    <property type="entry name" value="transpos_IS256"/>
    <property type="match status" value="1"/>
</dbReference>
<evidence type="ECO:0000256" key="2">
    <source>
        <dbReference type="ARBA" id="ARBA00010961"/>
    </source>
</evidence>
<keyword evidence="5 6" id="KW-0233">DNA recombination</keyword>
<evidence type="ECO:0000256" key="7">
    <source>
        <dbReference type="SAM" id="MobiDB-lite"/>
    </source>
</evidence>
<evidence type="ECO:0000313" key="9">
    <source>
        <dbReference type="EMBL" id="AEK37814.1"/>
    </source>
</evidence>
<evidence type="ECO:0000313" key="8">
    <source>
        <dbReference type="EMBL" id="AEK36710.1"/>
    </source>
</evidence>
<dbReference type="KEGG" id="cva:CVAR_1354"/>
<dbReference type="KEGG" id="cva:CVAR_2469"/>
<dbReference type="STRING" id="858619.CVAR_1354"/>
<dbReference type="PANTHER" id="PTHR33217:SF7">
    <property type="entry name" value="TRANSPOSASE FOR INSERTION SEQUENCE ELEMENT IS1081"/>
    <property type="match status" value="1"/>
</dbReference>
<feature type="region of interest" description="Disordered" evidence="7">
    <location>
        <begin position="50"/>
        <end position="73"/>
    </location>
</feature>
<evidence type="ECO:0000256" key="4">
    <source>
        <dbReference type="ARBA" id="ARBA00023125"/>
    </source>
</evidence>